<dbReference type="GO" id="GO:0003700">
    <property type="term" value="F:DNA-binding transcription factor activity"/>
    <property type="evidence" value="ECO:0007669"/>
    <property type="project" value="InterPro"/>
</dbReference>
<name>A0A1A3N712_MYCAS</name>
<evidence type="ECO:0000259" key="2">
    <source>
        <dbReference type="PROSITE" id="PS50937"/>
    </source>
</evidence>
<dbReference type="GO" id="GO:0003677">
    <property type="term" value="F:DNA binding"/>
    <property type="evidence" value="ECO:0007669"/>
    <property type="project" value="UniProtKB-KW"/>
</dbReference>
<evidence type="ECO:0000256" key="1">
    <source>
        <dbReference type="ARBA" id="ARBA00023125"/>
    </source>
</evidence>
<keyword evidence="1" id="KW-0238">DNA-binding</keyword>
<organism evidence="3 4">
    <name type="scientific">Mycobacterium asiaticum</name>
    <dbReference type="NCBI Taxonomy" id="1790"/>
    <lineage>
        <taxon>Bacteria</taxon>
        <taxon>Bacillati</taxon>
        <taxon>Actinomycetota</taxon>
        <taxon>Actinomycetes</taxon>
        <taxon>Mycobacteriales</taxon>
        <taxon>Mycobacteriaceae</taxon>
        <taxon>Mycobacterium</taxon>
    </lineage>
</organism>
<dbReference type="InterPro" id="IPR047057">
    <property type="entry name" value="MerR_fam"/>
</dbReference>
<dbReference type="OrthoDB" id="3830374at2"/>
<evidence type="ECO:0000313" key="4">
    <source>
        <dbReference type="Proteomes" id="UP000093629"/>
    </source>
</evidence>
<dbReference type="SMART" id="SM00422">
    <property type="entry name" value="HTH_MERR"/>
    <property type="match status" value="1"/>
</dbReference>
<dbReference type="SUPFAM" id="SSF46955">
    <property type="entry name" value="Putative DNA-binding domain"/>
    <property type="match status" value="1"/>
</dbReference>
<dbReference type="PANTHER" id="PTHR30204:SF93">
    <property type="entry name" value="HTH MERR-TYPE DOMAIN-CONTAINING PROTEIN"/>
    <property type="match status" value="1"/>
</dbReference>
<sequence>MAEYRIDDLAREAGTTTRNVRVYQENGLLARPQRRGRVSIYTDRHLSQLRAVTRLLKEGFTVKHILKFVTGLQSGQELVEVLNLADLGELVTSPWSHPESRVMSIDQLQDKLGPLDAKTLRRLCSSGVIEPNDDGEGYLVPDRRIVDDFASLVSRGMPLAAILTTSAAVDKKLDDAARALARHGHTEVVRQRGSGWYPTNDAELAWAADLIDVMRRVARRSAHASLDRALDAAVRAEMRQYRRAAEDSGAPDVTAASR</sequence>
<gene>
    <name evidence="3" type="ORF">A5636_22560</name>
</gene>
<dbReference type="Proteomes" id="UP000093629">
    <property type="component" value="Unassembled WGS sequence"/>
</dbReference>
<dbReference type="AlphaFoldDB" id="A0A1A3N712"/>
<dbReference type="PROSITE" id="PS50937">
    <property type="entry name" value="HTH_MERR_2"/>
    <property type="match status" value="1"/>
</dbReference>
<evidence type="ECO:0000313" key="3">
    <source>
        <dbReference type="EMBL" id="OBK17586.1"/>
    </source>
</evidence>
<protein>
    <submittedName>
        <fullName evidence="3">MerR family transcriptional regulator</fullName>
    </submittedName>
</protein>
<accession>A0A1A3N712</accession>
<dbReference type="RefSeq" id="WP_065158003.1">
    <property type="nucleotide sequence ID" value="NZ_LZLQ01000044.1"/>
</dbReference>
<reference evidence="3 4" key="1">
    <citation type="submission" date="2016-06" db="EMBL/GenBank/DDBJ databases">
        <authorList>
            <person name="Kjaerup R.B."/>
            <person name="Dalgaard T.S."/>
            <person name="Juul-Madsen H.R."/>
        </authorList>
    </citation>
    <scope>NUCLEOTIDE SEQUENCE [LARGE SCALE GENOMIC DNA]</scope>
    <source>
        <strain evidence="3 4">1245139.5</strain>
    </source>
</reference>
<dbReference type="Gene3D" id="1.10.1660.10">
    <property type="match status" value="1"/>
</dbReference>
<proteinExistence type="predicted"/>
<keyword evidence="4" id="KW-1185">Reference proteome</keyword>
<dbReference type="Pfam" id="PF13411">
    <property type="entry name" value="MerR_1"/>
    <property type="match status" value="1"/>
</dbReference>
<dbReference type="EMBL" id="LZLQ01000044">
    <property type="protein sequence ID" value="OBK17586.1"/>
    <property type="molecule type" value="Genomic_DNA"/>
</dbReference>
<dbReference type="PANTHER" id="PTHR30204">
    <property type="entry name" value="REDOX-CYCLING DRUG-SENSING TRANSCRIPTIONAL ACTIVATOR SOXR"/>
    <property type="match status" value="1"/>
</dbReference>
<feature type="domain" description="HTH merR-type" evidence="2">
    <location>
        <begin position="3"/>
        <end position="71"/>
    </location>
</feature>
<dbReference type="InterPro" id="IPR009061">
    <property type="entry name" value="DNA-bd_dom_put_sf"/>
</dbReference>
<comment type="caution">
    <text evidence="3">The sequence shown here is derived from an EMBL/GenBank/DDBJ whole genome shotgun (WGS) entry which is preliminary data.</text>
</comment>
<dbReference type="InterPro" id="IPR000551">
    <property type="entry name" value="MerR-type_HTH_dom"/>
</dbReference>